<dbReference type="InterPro" id="IPR013024">
    <property type="entry name" value="GGCT-like"/>
</dbReference>
<dbReference type="AlphaFoldDB" id="Q2JFJ8"/>
<evidence type="ECO:0000256" key="2">
    <source>
        <dbReference type="ARBA" id="ARBA00030602"/>
    </source>
</evidence>
<evidence type="ECO:0000313" key="5">
    <source>
        <dbReference type="Proteomes" id="UP000001937"/>
    </source>
</evidence>
<name>Q2JFJ8_FRACC</name>
<dbReference type="EMBL" id="CP000249">
    <property type="protein sequence ID" value="ABD09944.1"/>
    <property type="molecule type" value="Genomic_DNA"/>
</dbReference>
<dbReference type="CDD" id="cd06661">
    <property type="entry name" value="GGCT_like"/>
    <property type="match status" value="1"/>
</dbReference>
<evidence type="ECO:0000313" key="4">
    <source>
        <dbReference type="EMBL" id="ABD09944.1"/>
    </source>
</evidence>
<dbReference type="RefSeq" id="WP_011435020.1">
    <property type="nucleotide sequence ID" value="NC_007777.1"/>
</dbReference>
<dbReference type="Pfam" id="PF06094">
    <property type="entry name" value="GGACT"/>
    <property type="match status" value="1"/>
</dbReference>
<reference evidence="4 5" key="1">
    <citation type="journal article" date="2007" name="Genome Res.">
        <title>Genome characteristics of facultatively symbiotic Frankia sp. strains reflect host range and host plant biogeography.</title>
        <authorList>
            <person name="Normand P."/>
            <person name="Lapierre P."/>
            <person name="Tisa L.S."/>
            <person name="Gogarten J.P."/>
            <person name="Alloisio N."/>
            <person name="Bagnarol E."/>
            <person name="Bassi C.A."/>
            <person name="Berry A.M."/>
            <person name="Bickhart D.M."/>
            <person name="Choisne N."/>
            <person name="Couloux A."/>
            <person name="Cournoyer B."/>
            <person name="Cruveiller S."/>
            <person name="Daubin V."/>
            <person name="Demange N."/>
            <person name="Francino M.P."/>
            <person name="Goltsman E."/>
            <person name="Huang Y."/>
            <person name="Kopp O.R."/>
            <person name="Labarre L."/>
            <person name="Lapidus A."/>
            <person name="Lavire C."/>
            <person name="Marechal J."/>
            <person name="Martinez M."/>
            <person name="Mastronunzio J.E."/>
            <person name="Mullin B.C."/>
            <person name="Niemann J."/>
            <person name="Pujic P."/>
            <person name="Rawnsley T."/>
            <person name="Rouy Z."/>
            <person name="Schenowitz C."/>
            <person name="Sellstedt A."/>
            <person name="Tavares F."/>
            <person name="Tomkins J.P."/>
            <person name="Vallenet D."/>
            <person name="Valverde C."/>
            <person name="Wall L.G."/>
            <person name="Wang Y."/>
            <person name="Medigue C."/>
            <person name="Benson D.R."/>
        </authorList>
    </citation>
    <scope>NUCLEOTIDE SEQUENCE [LARGE SCALE GENOMIC DNA]</scope>
    <source>
        <strain evidence="5">DSM 45818 / CECT 9043 / CcI3</strain>
    </source>
</reference>
<protein>
    <recommendedName>
        <fullName evidence="2">Putative gamma-glutamylcyclotransferase</fullName>
    </recommendedName>
</protein>
<sequence length="150" mass="16318">MSSAEAERAVPLFVYGTLLFPEVVRALIGRVPEVGPATVTGWRAARLRGRLYPGLVPTAEADGPDRATAGLVLLGLAARERAILDAFEGEAYETRPLLLTDGLPAMAYLWRDLAEAMPENWDARVFADRHLTDYALRCATWRAGLADPAP</sequence>
<dbReference type="GO" id="GO:0016740">
    <property type="term" value="F:transferase activity"/>
    <property type="evidence" value="ECO:0007669"/>
    <property type="project" value="UniProtKB-KW"/>
</dbReference>
<accession>Q2JFJ8</accession>
<dbReference type="OrthoDB" id="4227186at2"/>
<feature type="domain" description="Gamma-glutamylcyclotransferase AIG2-like" evidence="3">
    <location>
        <begin position="12"/>
        <end position="121"/>
    </location>
</feature>
<keyword evidence="5" id="KW-1185">Reference proteome</keyword>
<dbReference type="Proteomes" id="UP000001937">
    <property type="component" value="Chromosome"/>
</dbReference>
<gene>
    <name evidence="4" type="ordered locus">Francci3_0560</name>
</gene>
<dbReference type="InterPro" id="IPR009288">
    <property type="entry name" value="AIG2-like_dom"/>
</dbReference>
<dbReference type="PANTHER" id="PTHR31544">
    <property type="entry name" value="AIG2-LIKE PROTEIN D"/>
    <property type="match status" value="1"/>
</dbReference>
<dbReference type="eggNOG" id="COG2105">
    <property type="taxonomic scope" value="Bacteria"/>
</dbReference>
<keyword evidence="1" id="KW-0808">Transferase</keyword>
<dbReference type="SUPFAM" id="SSF110857">
    <property type="entry name" value="Gamma-glutamyl cyclotransferase-like"/>
    <property type="match status" value="1"/>
</dbReference>
<dbReference type="Gene3D" id="3.10.490.10">
    <property type="entry name" value="Gamma-glutamyl cyclotransferase-like"/>
    <property type="match status" value="1"/>
</dbReference>
<organism evidence="4 5">
    <name type="scientific">Frankia casuarinae (strain DSM 45818 / CECT 9043 / HFP020203 / CcI3)</name>
    <dbReference type="NCBI Taxonomy" id="106370"/>
    <lineage>
        <taxon>Bacteria</taxon>
        <taxon>Bacillati</taxon>
        <taxon>Actinomycetota</taxon>
        <taxon>Actinomycetes</taxon>
        <taxon>Frankiales</taxon>
        <taxon>Frankiaceae</taxon>
        <taxon>Frankia</taxon>
    </lineage>
</organism>
<proteinExistence type="predicted"/>
<evidence type="ECO:0000256" key="1">
    <source>
        <dbReference type="ARBA" id="ARBA00022679"/>
    </source>
</evidence>
<dbReference type="InterPro" id="IPR045038">
    <property type="entry name" value="AIG2-like"/>
</dbReference>
<dbReference type="HOGENOM" id="CLU_093936_4_0_11"/>
<dbReference type="STRING" id="106370.Francci3_0560"/>
<dbReference type="KEGG" id="fra:Francci3_0560"/>
<evidence type="ECO:0000259" key="3">
    <source>
        <dbReference type="Pfam" id="PF06094"/>
    </source>
</evidence>
<dbReference type="PANTHER" id="PTHR31544:SF2">
    <property type="entry name" value="AIG2-LIKE PROTEIN D"/>
    <property type="match status" value="1"/>
</dbReference>
<dbReference type="InterPro" id="IPR036568">
    <property type="entry name" value="GGCT-like_sf"/>
</dbReference>